<dbReference type="InterPro" id="IPR029039">
    <property type="entry name" value="Flavoprotein-like_sf"/>
</dbReference>
<dbReference type="Gene3D" id="3.40.50.360">
    <property type="match status" value="1"/>
</dbReference>
<dbReference type="SUPFAM" id="SSF52218">
    <property type="entry name" value="Flavoproteins"/>
    <property type="match status" value="1"/>
</dbReference>
<dbReference type="InterPro" id="IPR050712">
    <property type="entry name" value="NAD(P)H-dep_reductase"/>
</dbReference>
<reference evidence="3" key="1">
    <citation type="submission" date="2021-01" db="EMBL/GenBank/DDBJ databases">
        <title>Whole genome shotgun sequence of Actinocatenispora rupis NBRC 107355.</title>
        <authorList>
            <person name="Komaki H."/>
            <person name="Tamura T."/>
        </authorList>
    </citation>
    <scope>NUCLEOTIDE SEQUENCE</scope>
    <source>
        <strain evidence="3">NBRC 107355</strain>
    </source>
</reference>
<evidence type="ECO:0000256" key="1">
    <source>
        <dbReference type="SAM" id="MobiDB-lite"/>
    </source>
</evidence>
<feature type="domain" description="NADPH-dependent FMN reductase-like" evidence="2">
    <location>
        <begin position="8"/>
        <end position="141"/>
    </location>
</feature>
<evidence type="ECO:0000313" key="3">
    <source>
        <dbReference type="EMBL" id="GID11910.1"/>
    </source>
</evidence>
<dbReference type="InterPro" id="IPR005025">
    <property type="entry name" value="FMN_Rdtase-like_dom"/>
</dbReference>
<dbReference type="Pfam" id="PF03358">
    <property type="entry name" value="FMN_red"/>
    <property type="match status" value="1"/>
</dbReference>
<dbReference type="PANTHER" id="PTHR30543:SF21">
    <property type="entry name" value="NAD(P)H-DEPENDENT FMN REDUCTASE LOT6"/>
    <property type="match status" value="1"/>
</dbReference>
<dbReference type="PANTHER" id="PTHR30543">
    <property type="entry name" value="CHROMATE REDUCTASE"/>
    <property type="match status" value="1"/>
</dbReference>
<dbReference type="GO" id="GO:0005829">
    <property type="term" value="C:cytosol"/>
    <property type="evidence" value="ECO:0007669"/>
    <property type="project" value="TreeGrafter"/>
</dbReference>
<feature type="compositionally biased region" description="Gly residues" evidence="1">
    <location>
        <begin position="200"/>
        <end position="210"/>
    </location>
</feature>
<dbReference type="RefSeq" id="WP_203657900.1">
    <property type="nucleotide sequence ID" value="NZ_BAAAZM010000005.1"/>
</dbReference>
<comment type="caution">
    <text evidence="3">The sequence shown here is derived from an EMBL/GenBank/DDBJ whole genome shotgun (WGS) entry which is preliminary data.</text>
</comment>
<dbReference type="GO" id="GO:0010181">
    <property type="term" value="F:FMN binding"/>
    <property type="evidence" value="ECO:0007669"/>
    <property type="project" value="TreeGrafter"/>
</dbReference>
<evidence type="ECO:0000259" key="2">
    <source>
        <dbReference type="Pfam" id="PF03358"/>
    </source>
</evidence>
<proteinExistence type="predicted"/>
<keyword evidence="4" id="KW-1185">Reference proteome</keyword>
<sequence length="210" mass="22321">MSTDTTLRIALVVGSVRDRRIAGALADWLVTELDGYEGIRLDRIDLAEVDLPLPFARPDGTGSAIAHRLAAADGFLILTPEYNHSFPAAVKNAIDWHYGEWAYKPVGFVGYGGSGGIRAIEHLRAVFPELRATTVREAVLLALPWTRLGADGRYRPADGERGALTATVTELLWWARTLRAGRAATEQAGRAGRGADDGAVGDGGSADGAA</sequence>
<name>A0A8J3IZU9_9ACTN</name>
<dbReference type="EMBL" id="BOMB01000015">
    <property type="protein sequence ID" value="GID11910.1"/>
    <property type="molecule type" value="Genomic_DNA"/>
</dbReference>
<gene>
    <name evidence="3" type="ORF">Aru02nite_27990</name>
</gene>
<protein>
    <submittedName>
        <fullName evidence="3">FMN reductase</fullName>
    </submittedName>
</protein>
<dbReference type="AlphaFoldDB" id="A0A8J3IZU9"/>
<accession>A0A8J3IZU9</accession>
<dbReference type="GO" id="GO:0016491">
    <property type="term" value="F:oxidoreductase activity"/>
    <property type="evidence" value="ECO:0007669"/>
    <property type="project" value="InterPro"/>
</dbReference>
<feature type="region of interest" description="Disordered" evidence="1">
    <location>
        <begin position="185"/>
        <end position="210"/>
    </location>
</feature>
<dbReference type="Proteomes" id="UP000612808">
    <property type="component" value="Unassembled WGS sequence"/>
</dbReference>
<evidence type="ECO:0000313" key="4">
    <source>
        <dbReference type="Proteomes" id="UP000612808"/>
    </source>
</evidence>
<organism evidence="3 4">
    <name type="scientific">Actinocatenispora rupis</name>
    <dbReference type="NCBI Taxonomy" id="519421"/>
    <lineage>
        <taxon>Bacteria</taxon>
        <taxon>Bacillati</taxon>
        <taxon>Actinomycetota</taxon>
        <taxon>Actinomycetes</taxon>
        <taxon>Micromonosporales</taxon>
        <taxon>Micromonosporaceae</taxon>
        <taxon>Actinocatenispora</taxon>
    </lineage>
</organism>